<comment type="caution">
    <text evidence="16">The sequence shown here is derived from an EMBL/GenBank/DDBJ whole genome shotgun (WGS) entry which is preliminary data.</text>
</comment>
<evidence type="ECO:0000256" key="2">
    <source>
        <dbReference type="ARBA" id="ARBA00022679"/>
    </source>
</evidence>
<name>A0A9W5TZD6_9BACI</name>
<evidence type="ECO:0000256" key="13">
    <source>
        <dbReference type="ARBA" id="ARBA00081655"/>
    </source>
</evidence>
<feature type="binding site" evidence="14">
    <location>
        <begin position="10"/>
        <end position="12"/>
    </location>
    <ligand>
        <name>substrate</name>
    </ligand>
</feature>
<dbReference type="EMBL" id="BMJD01000023">
    <property type="protein sequence ID" value="GGB48745.1"/>
    <property type="molecule type" value="Genomic_DNA"/>
</dbReference>
<dbReference type="HAMAP" id="MF_01987">
    <property type="entry name" value="Ribokinase"/>
    <property type="match status" value="1"/>
</dbReference>
<evidence type="ECO:0000313" key="17">
    <source>
        <dbReference type="Proteomes" id="UP000621492"/>
    </source>
</evidence>
<evidence type="ECO:0000256" key="8">
    <source>
        <dbReference type="ARBA" id="ARBA00022958"/>
    </source>
</evidence>
<feature type="binding site" evidence="14">
    <location>
        <position position="184"/>
    </location>
    <ligand>
        <name>ATP</name>
        <dbReference type="ChEBI" id="CHEBI:30616"/>
    </ligand>
</feature>
<dbReference type="PRINTS" id="PR00990">
    <property type="entry name" value="RIBOKINASE"/>
</dbReference>
<evidence type="ECO:0000256" key="5">
    <source>
        <dbReference type="ARBA" id="ARBA00022777"/>
    </source>
</evidence>
<evidence type="ECO:0000256" key="14">
    <source>
        <dbReference type="HAMAP-Rule" id="MF_01987"/>
    </source>
</evidence>
<evidence type="ECO:0000313" key="16">
    <source>
        <dbReference type="EMBL" id="GGB48745.1"/>
    </source>
</evidence>
<dbReference type="FunFam" id="3.40.1190.20:FF:000010">
    <property type="entry name" value="Ribokinase"/>
    <property type="match status" value="1"/>
</dbReference>
<evidence type="ECO:0000256" key="11">
    <source>
        <dbReference type="ARBA" id="ARBA00066926"/>
    </source>
</evidence>
<keyword evidence="8 14" id="KW-0630">Potassium</keyword>
<keyword evidence="7 14" id="KW-0460">Magnesium</keyword>
<sequence length="304" mass="33243">MDIAVIGSNMVDLITYIDKMPKKGETREAPNFEMGCGGKGANQAVAAAKMGASVTMLTKVGDDIFADNTIKNLKKYEINTEFVQKVPGVASGAAPIFVDANSENRILIIKGANQYISPEDIDQAAEKLKKCRLLVLQLEIPLPTIYHAIEFGNRHHIPIIFNPAPATKELDFKYISMCDFVVPNEIELEMITGMPVETDKETRNAAFVLLQKGVKNVIVTLGRRGVLWVTSNDIRRFDAYQVKAVDTTGAGDAFIGCFAHSFVRNGNVAQAIQRAQAFAALSVTRKGTQISYPDVKELSAFLEG</sequence>
<dbReference type="GO" id="GO:0006014">
    <property type="term" value="P:D-ribose metabolic process"/>
    <property type="evidence" value="ECO:0007669"/>
    <property type="project" value="UniProtKB-UniRule"/>
</dbReference>
<keyword evidence="17" id="KW-1185">Reference proteome</keyword>
<dbReference type="Proteomes" id="UP000621492">
    <property type="component" value="Unassembled WGS sequence"/>
</dbReference>
<feature type="site" description="Important for substrate specificity" evidence="14">
    <location>
        <position position="10"/>
    </location>
</feature>
<feature type="binding site" evidence="14">
    <location>
        <begin position="220"/>
        <end position="225"/>
    </location>
    <ligand>
        <name>ATP</name>
        <dbReference type="ChEBI" id="CHEBI:30616"/>
    </ligand>
</feature>
<evidence type="ECO:0000256" key="10">
    <source>
        <dbReference type="ARBA" id="ARBA00051363"/>
    </source>
</evidence>
<feature type="binding site" evidence="14">
    <location>
        <position position="285"/>
    </location>
    <ligand>
        <name>K(+)</name>
        <dbReference type="ChEBI" id="CHEBI:29103"/>
    </ligand>
</feature>
<dbReference type="GO" id="GO:0004747">
    <property type="term" value="F:ribokinase activity"/>
    <property type="evidence" value="ECO:0007669"/>
    <property type="project" value="UniProtKB-UniRule"/>
</dbReference>
<feature type="binding site" evidence="14">
    <location>
        <begin position="38"/>
        <end position="42"/>
    </location>
    <ligand>
        <name>substrate</name>
    </ligand>
</feature>
<evidence type="ECO:0000256" key="12">
    <source>
        <dbReference type="ARBA" id="ARBA00071515"/>
    </source>
</evidence>
<accession>A0A9W5TZD6</accession>
<keyword evidence="9 14" id="KW-0119">Carbohydrate metabolism</keyword>
<dbReference type="GO" id="GO:0046872">
    <property type="term" value="F:metal ion binding"/>
    <property type="evidence" value="ECO:0007669"/>
    <property type="project" value="UniProtKB-KW"/>
</dbReference>
<dbReference type="InterPro" id="IPR011877">
    <property type="entry name" value="Ribokinase"/>
</dbReference>
<organism evidence="16 17">
    <name type="scientific">Lentibacillus populi</name>
    <dbReference type="NCBI Taxonomy" id="1827502"/>
    <lineage>
        <taxon>Bacteria</taxon>
        <taxon>Bacillati</taxon>
        <taxon>Bacillota</taxon>
        <taxon>Bacilli</taxon>
        <taxon>Bacillales</taxon>
        <taxon>Bacillaceae</taxon>
        <taxon>Lentibacillus</taxon>
    </lineage>
</organism>
<feature type="binding site" evidence="14">
    <location>
        <position position="139"/>
    </location>
    <ligand>
        <name>substrate</name>
    </ligand>
</feature>
<dbReference type="Gene3D" id="3.40.1190.20">
    <property type="match status" value="1"/>
</dbReference>
<dbReference type="AlphaFoldDB" id="A0A9W5TZD6"/>
<comment type="catalytic activity">
    <reaction evidence="10">
        <text>2-deoxy-D-ribose + ATP = 2-deoxy-D-ribose 5-phosphate + ADP + H(+)</text>
        <dbReference type="Rhea" id="RHEA:30871"/>
        <dbReference type="ChEBI" id="CHEBI:15378"/>
        <dbReference type="ChEBI" id="CHEBI:30616"/>
        <dbReference type="ChEBI" id="CHEBI:62877"/>
        <dbReference type="ChEBI" id="CHEBI:90761"/>
        <dbReference type="ChEBI" id="CHEBI:456216"/>
        <dbReference type="EC" id="2.7.1.229"/>
    </reaction>
    <physiologicalReaction direction="left-to-right" evidence="10">
        <dbReference type="Rhea" id="RHEA:30872"/>
    </physiologicalReaction>
</comment>
<dbReference type="Pfam" id="PF00294">
    <property type="entry name" value="PfkB"/>
    <property type="match status" value="1"/>
</dbReference>
<gene>
    <name evidence="16" type="primary">rbsK</name>
    <name evidence="14" type="synonym">deoK</name>
    <name evidence="16" type="ORF">GCM10011409_27920</name>
</gene>
<dbReference type="RefSeq" id="WP_102414790.1">
    <property type="nucleotide sequence ID" value="NZ_BMJD01000023.1"/>
</dbReference>
<feature type="binding site" evidence="14">
    <location>
        <position position="248"/>
    </location>
    <ligand>
        <name>K(+)</name>
        <dbReference type="ChEBI" id="CHEBI:29103"/>
    </ligand>
</feature>
<feature type="active site" description="Proton acceptor" evidence="14">
    <location>
        <position position="252"/>
    </location>
</feature>
<feature type="binding site" evidence="14">
    <location>
        <begin position="251"/>
        <end position="252"/>
    </location>
    <ligand>
        <name>ATP</name>
        <dbReference type="ChEBI" id="CHEBI:30616"/>
    </ligand>
</feature>
<evidence type="ECO:0000256" key="4">
    <source>
        <dbReference type="ARBA" id="ARBA00022741"/>
    </source>
</evidence>
<evidence type="ECO:0000256" key="9">
    <source>
        <dbReference type="ARBA" id="ARBA00023277"/>
    </source>
</evidence>
<dbReference type="EC" id="2.7.1.229" evidence="11 14"/>
<feature type="domain" description="Carbohydrate kinase PfkB" evidence="15">
    <location>
        <begin position="2"/>
        <end position="293"/>
    </location>
</feature>
<keyword evidence="3 14" id="KW-0479">Metal-binding</keyword>
<dbReference type="GO" id="GO:0005829">
    <property type="term" value="C:cytosol"/>
    <property type="evidence" value="ECO:0007669"/>
    <property type="project" value="TreeGrafter"/>
</dbReference>
<keyword evidence="6 14" id="KW-0067">ATP-binding</keyword>
<feature type="binding site" evidence="14">
    <location>
        <position position="282"/>
    </location>
    <ligand>
        <name>K(+)</name>
        <dbReference type="ChEBI" id="CHEBI:29103"/>
    </ligand>
</feature>
<protein>
    <recommendedName>
        <fullName evidence="12 14">Deoxyribokinase</fullName>
        <shortName evidence="14">dRK</shortName>
        <ecNumber evidence="11 14">2.7.1.229</ecNumber>
    </recommendedName>
    <alternativeName>
        <fullName evidence="13 14">ATP:2-deoxy-D-ribose 5-phosphotransferase</fullName>
    </alternativeName>
</protein>
<evidence type="ECO:0000256" key="7">
    <source>
        <dbReference type="ARBA" id="ARBA00022842"/>
    </source>
</evidence>
<evidence type="ECO:0000256" key="3">
    <source>
        <dbReference type="ARBA" id="ARBA00022723"/>
    </source>
</evidence>
<feature type="binding site" evidence="14">
    <location>
        <position position="246"/>
    </location>
    <ligand>
        <name>K(+)</name>
        <dbReference type="ChEBI" id="CHEBI:29103"/>
    </ligand>
</feature>
<dbReference type="CDD" id="cd01174">
    <property type="entry name" value="ribokinase"/>
    <property type="match status" value="1"/>
</dbReference>
<comment type="caution">
    <text evidence="14">Lacks conserved residue(s) required for the propagation of feature annotation.</text>
</comment>
<proteinExistence type="inferred from homology"/>
<comment type="similarity">
    <text evidence="14">Belongs to the carbohydrate kinase PfkB family. Deoxyribokinase subfamily.</text>
</comment>
<keyword evidence="2 14" id="KW-0808">Transferase</keyword>
<comment type="subunit">
    <text evidence="14">Homodimer.</text>
</comment>
<evidence type="ECO:0000256" key="1">
    <source>
        <dbReference type="ARBA" id="ARBA00022490"/>
    </source>
</evidence>
<feature type="binding site" evidence="14">
    <location>
        <position position="252"/>
    </location>
    <ligand>
        <name>substrate</name>
    </ligand>
</feature>
<keyword evidence="1 14" id="KW-0963">Cytoplasm</keyword>
<dbReference type="InterPro" id="IPR029056">
    <property type="entry name" value="Ribokinase-like"/>
</dbReference>
<reference evidence="16" key="2">
    <citation type="submission" date="2020-09" db="EMBL/GenBank/DDBJ databases">
        <authorList>
            <person name="Sun Q."/>
            <person name="Zhou Y."/>
        </authorList>
    </citation>
    <scope>NUCLEOTIDE SEQUENCE</scope>
    <source>
        <strain evidence="16">CGMCC 1.15454</strain>
    </source>
</reference>
<evidence type="ECO:0000259" key="15">
    <source>
        <dbReference type="Pfam" id="PF00294"/>
    </source>
</evidence>
<dbReference type="SUPFAM" id="SSF53613">
    <property type="entry name" value="Ribokinase-like"/>
    <property type="match status" value="1"/>
</dbReference>
<dbReference type="PANTHER" id="PTHR10584:SF166">
    <property type="entry name" value="RIBOKINASE"/>
    <property type="match status" value="1"/>
</dbReference>
<feature type="binding site" evidence="14">
    <location>
        <position position="291"/>
    </location>
    <ligand>
        <name>K(+)</name>
        <dbReference type="ChEBI" id="CHEBI:29103"/>
    </ligand>
</feature>
<evidence type="ECO:0000256" key="6">
    <source>
        <dbReference type="ARBA" id="ARBA00022840"/>
    </source>
</evidence>
<comment type="function">
    <text evidence="14">Catalyzes the ATP-dependent phosphorylation of 2-deoxy-D-ribose to 2-deoxy-D-ribose 5-phosphate (dRib-5P), allowing the use of deoxyribose as the sole carbon source.</text>
</comment>
<keyword evidence="5 14" id="KW-0418">Kinase</keyword>
<dbReference type="InterPro" id="IPR002139">
    <property type="entry name" value="Ribo/fructo_kinase"/>
</dbReference>
<dbReference type="PANTHER" id="PTHR10584">
    <property type="entry name" value="SUGAR KINASE"/>
    <property type="match status" value="1"/>
</dbReference>
<comment type="cofactor">
    <cofactor evidence="14">
        <name>Mg(2+)</name>
        <dbReference type="ChEBI" id="CHEBI:18420"/>
    </cofactor>
</comment>
<feature type="binding site" evidence="14">
    <location>
        <position position="287"/>
    </location>
    <ligand>
        <name>K(+)</name>
        <dbReference type="ChEBI" id="CHEBI:29103"/>
    </ligand>
</feature>
<comment type="subcellular location">
    <subcellularLocation>
        <location evidence="14">Cytoplasm</location>
    </subcellularLocation>
</comment>
<dbReference type="GO" id="GO:0005524">
    <property type="term" value="F:ATP binding"/>
    <property type="evidence" value="ECO:0007669"/>
    <property type="project" value="UniProtKB-UniRule"/>
</dbReference>
<keyword evidence="4 14" id="KW-0547">Nucleotide-binding</keyword>
<dbReference type="InterPro" id="IPR011611">
    <property type="entry name" value="PfkB_dom"/>
</dbReference>
<dbReference type="NCBIfam" id="TIGR02152">
    <property type="entry name" value="D_ribokin_bact"/>
    <property type="match status" value="1"/>
</dbReference>
<reference evidence="16" key="1">
    <citation type="journal article" date="2014" name="Int. J. Syst. Evol. Microbiol.">
        <title>Complete genome sequence of Corynebacterium casei LMG S-19264T (=DSM 44701T), isolated from a smear-ripened cheese.</title>
        <authorList>
            <consortium name="US DOE Joint Genome Institute (JGI-PGF)"/>
            <person name="Walter F."/>
            <person name="Albersmeier A."/>
            <person name="Kalinowski J."/>
            <person name="Ruckert C."/>
        </authorList>
    </citation>
    <scope>NUCLEOTIDE SEQUENCE</scope>
    <source>
        <strain evidence="16">CGMCC 1.15454</strain>
    </source>
</reference>